<dbReference type="Pfam" id="PF26557">
    <property type="entry name" value="Cullin_AB"/>
    <property type="match status" value="1"/>
</dbReference>
<sequence>MITGRGGSSGRGGRIRPPRRPAMQPGNNKNEFELCWDKLREALHDIHTQNAGNLSFEQLYRLAYKIVLLKSGHILYDRVKDFEGKWFADKVLPPMSALITKNLVSITLDGAPGISVAERRAMDHNRPSIYTTTIGLFRDNILRGNLGATGSNYEVFDILNATIIDQINMEREGDVIDKALLRSCVSMLESLFETDAESELERLYLTTFEPYFIRTSHEFYRVECERLLREADASAWLRQTQRRLAEETARCQTTISPLSEQKIAGVVDEELITKHLEEFLQLEGSGIRAMIDNDRIEDLKILFSLVSRVDDKVPSLRNALAIRVMELGNEIEQNLNSTDFSIAQGANTEELTGDGEKPKPKTLNAAAQLTAAAIKWVDDVLLLKDKFDQLWVACFDRKAVIETALTRSFSGFINRFDRSSEFVSLFIDDSLKRGLRGKTEAEVDVVLDKAITLLKHLNEKDKFESYYQKHLARRLLHGKSESQDIEQEMISRMKRELGNNFTQKFEGMFRDMNTSRETTEQYRSHVRGLGDLDEGRIDLSISVLAGNNWPKEIMGRATGLSAETRFKATYPPEIQRLQNSFFEFYTKNRNGRVLTWVGSAGSADMKCTFLKIPGKASGPLSRDRRYEINVSTYGMIVLMLFNTIKEGEWLSFEDIQATTNIPQPDLVNTLTSLSVIKQFRILLKESQTKAAAKPGDRFAFNREFVSKTIKIKIPSVNAANRVENDEERKETDEKNLETRKHVADSVIVRIMNGKPRSISTDGESQWELDSDSSESTLAVVFDKRPPPGLGANNAKPYIVHDDTSQSQTVDETQPKPAKGFRQTQHPLVLTPGAWTQHTGSEYSNSSKAPEFSGVISPNEHGEHHPATIPAALSMVTNDPAQVNQPRTTSYRRDKQTSQSVSHSSYEPPTPSYSRTASRSISMYSAYCPQEPEPDQELRNHTIRTPVSLYESPSTYYGGHTREDDDACSNYSYATSQTAQALNYASSMYENSPRSSQFPLHRPSTGATAHVDGIDFEMVSTAVNHAPVSMHPPIPIPIPSPTRFVSLAHDRGRQTSTSSIYSRPSRSPSPAYGAYREPDLLSQKPPSFLQRVQARLERSVREKLATAGRKSPPSFDVIKVEKSPTRYVQMWPEEGQKGAAGGEKETQLPSPGPGAEMQKECKEDWEISSRSETEIESKVELFHPKQSFLKASRLTPEGSPFNLRVDTSLTNSSVSADIAELKTLLEPPVGGQKDEESELSPSSRKDVIIHPAGFSVFTSSECSHMPAAKELERATCQPQCWSQTQPPRAQSSMSLYQDRDEVPELKKTRSSIALSREQVQFASLPSPLEDLWKPFPYDNRRDLPSQTKQQDIAKRRTLTRKKGIQLR</sequence>
<dbReference type="GO" id="GO:0031625">
    <property type="term" value="F:ubiquitin protein ligase binding"/>
    <property type="evidence" value="ECO:0007669"/>
    <property type="project" value="InterPro"/>
</dbReference>
<evidence type="ECO:0000259" key="7">
    <source>
        <dbReference type="PROSITE" id="PS50069"/>
    </source>
</evidence>
<feature type="region of interest" description="Disordered" evidence="6">
    <location>
        <begin position="1049"/>
        <end position="1083"/>
    </location>
</feature>
<dbReference type="SUPFAM" id="SSF74788">
    <property type="entry name" value="Cullin repeat-like"/>
    <property type="match status" value="1"/>
</dbReference>
<feature type="compositionally biased region" description="Basic residues" evidence="6">
    <location>
        <begin position="1354"/>
        <end position="1366"/>
    </location>
</feature>
<dbReference type="FunFam" id="1.20.1310.10:FF:000036">
    <property type="entry name" value="SCF ubiquitin ligase subunit CulC, putative"/>
    <property type="match status" value="1"/>
</dbReference>
<gene>
    <name evidence="8" type="ORF">GQX73_g4778</name>
</gene>
<dbReference type="Gene3D" id="1.20.1310.10">
    <property type="entry name" value="Cullin Repeats"/>
    <property type="match status" value="4"/>
</dbReference>
<dbReference type="InterPro" id="IPR016159">
    <property type="entry name" value="Cullin_repeat-like_dom_sf"/>
</dbReference>
<dbReference type="InterPro" id="IPR059120">
    <property type="entry name" value="Cullin-like_AB"/>
</dbReference>
<keyword evidence="2" id="KW-1017">Isopeptide bond</keyword>
<dbReference type="Pfam" id="PF00888">
    <property type="entry name" value="Cullin"/>
    <property type="match status" value="1"/>
</dbReference>
<name>A0A7C8MMI2_9PEZI</name>
<dbReference type="InterPro" id="IPR001373">
    <property type="entry name" value="Cullin_N"/>
</dbReference>
<feature type="region of interest" description="Disordered" evidence="6">
    <location>
        <begin position="1133"/>
        <end position="1169"/>
    </location>
</feature>
<evidence type="ECO:0000256" key="2">
    <source>
        <dbReference type="ARBA" id="ARBA00022499"/>
    </source>
</evidence>
<dbReference type="InterPro" id="IPR036317">
    <property type="entry name" value="Cullin_homology_sf"/>
</dbReference>
<feature type="compositionally biased region" description="Polar residues" evidence="6">
    <location>
        <begin position="1280"/>
        <end position="1294"/>
    </location>
</feature>
<dbReference type="FunFam" id="1.20.1310.10:FF:000001">
    <property type="entry name" value="Cullin 3"/>
    <property type="match status" value="1"/>
</dbReference>
<dbReference type="GO" id="GO:0006511">
    <property type="term" value="P:ubiquitin-dependent protein catabolic process"/>
    <property type="evidence" value="ECO:0007669"/>
    <property type="project" value="InterPro"/>
</dbReference>
<dbReference type="EMBL" id="WUBL01000045">
    <property type="protein sequence ID" value="KAF2968812.1"/>
    <property type="molecule type" value="Genomic_DNA"/>
</dbReference>
<dbReference type="PANTHER" id="PTHR11932">
    <property type="entry name" value="CULLIN"/>
    <property type="match status" value="1"/>
</dbReference>
<evidence type="ECO:0000313" key="9">
    <source>
        <dbReference type="Proteomes" id="UP000481858"/>
    </source>
</evidence>
<feature type="region of interest" description="Disordered" evidence="6">
    <location>
        <begin position="1327"/>
        <end position="1366"/>
    </location>
</feature>
<dbReference type="PROSITE" id="PS50069">
    <property type="entry name" value="CULLIN_2"/>
    <property type="match status" value="1"/>
</dbReference>
<dbReference type="SUPFAM" id="SSF75632">
    <property type="entry name" value="Cullin homology domain"/>
    <property type="match status" value="1"/>
</dbReference>
<accession>A0A7C8MMI2</accession>
<evidence type="ECO:0000313" key="8">
    <source>
        <dbReference type="EMBL" id="KAF2968812.1"/>
    </source>
</evidence>
<evidence type="ECO:0000256" key="3">
    <source>
        <dbReference type="ARBA" id="ARBA00022843"/>
    </source>
</evidence>
<dbReference type="InParanoid" id="A0A7C8MMI2"/>
<evidence type="ECO:0000256" key="1">
    <source>
        <dbReference type="ARBA" id="ARBA00006019"/>
    </source>
</evidence>
<protein>
    <recommendedName>
        <fullName evidence="7">Cullin family profile domain-containing protein</fullName>
    </recommendedName>
</protein>
<dbReference type="SMART" id="SM00182">
    <property type="entry name" value="CULLIN"/>
    <property type="match status" value="1"/>
</dbReference>
<feature type="region of interest" description="Disordered" evidence="6">
    <location>
        <begin position="1224"/>
        <end position="1244"/>
    </location>
</feature>
<organism evidence="8 9">
    <name type="scientific">Xylaria multiplex</name>
    <dbReference type="NCBI Taxonomy" id="323545"/>
    <lineage>
        <taxon>Eukaryota</taxon>
        <taxon>Fungi</taxon>
        <taxon>Dikarya</taxon>
        <taxon>Ascomycota</taxon>
        <taxon>Pezizomycotina</taxon>
        <taxon>Sordariomycetes</taxon>
        <taxon>Xylariomycetidae</taxon>
        <taxon>Xylariales</taxon>
        <taxon>Xylariaceae</taxon>
        <taxon>Xylaria</taxon>
    </lineage>
</organism>
<feature type="domain" description="Cullin family profile" evidence="7">
    <location>
        <begin position="418"/>
        <end position="674"/>
    </location>
</feature>
<feature type="compositionally biased region" description="Polar residues" evidence="6">
    <location>
        <begin position="834"/>
        <end position="847"/>
    </location>
</feature>
<dbReference type="OrthoDB" id="27073at2759"/>
<dbReference type="Gene3D" id="3.30.230.130">
    <property type="entry name" value="Cullin, Chain C, Domain 2"/>
    <property type="match status" value="1"/>
</dbReference>
<dbReference type="InterPro" id="IPR045093">
    <property type="entry name" value="Cullin"/>
</dbReference>
<dbReference type="InterPro" id="IPR016158">
    <property type="entry name" value="Cullin_homology"/>
</dbReference>
<comment type="caution">
    <text evidence="8">The sequence shown here is derived from an EMBL/GenBank/DDBJ whole genome shotgun (WGS) entry which is preliminary data.</text>
</comment>
<feature type="region of interest" description="Disordered" evidence="6">
    <location>
        <begin position="1"/>
        <end position="28"/>
    </location>
</feature>
<feature type="compositionally biased region" description="Low complexity" evidence="6">
    <location>
        <begin position="1054"/>
        <end position="1069"/>
    </location>
</feature>
<dbReference type="FunFam" id="1.20.1310.10:FF:000002">
    <property type="entry name" value="cullin-3 isoform X1"/>
    <property type="match status" value="1"/>
</dbReference>
<feature type="compositionally biased region" description="Gly residues" evidence="6">
    <location>
        <begin position="1"/>
        <end position="12"/>
    </location>
</feature>
<feature type="compositionally biased region" description="Polar residues" evidence="6">
    <location>
        <begin position="874"/>
        <end position="888"/>
    </location>
</feature>
<feature type="region of interest" description="Disordered" evidence="6">
    <location>
        <begin position="1280"/>
        <end position="1301"/>
    </location>
</feature>
<evidence type="ECO:0000256" key="6">
    <source>
        <dbReference type="SAM" id="MobiDB-lite"/>
    </source>
</evidence>
<reference evidence="8 9" key="1">
    <citation type="submission" date="2019-12" db="EMBL/GenBank/DDBJ databases">
        <title>Draft genome sequence of the ascomycete Xylaria multiplex DSM 110363.</title>
        <authorList>
            <person name="Buettner E."/>
            <person name="Kellner H."/>
        </authorList>
    </citation>
    <scope>NUCLEOTIDE SEQUENCE [LARGE SCALE GENOMIC DNA]</scope>
    <source>
        <strain evidence="8 9">DSM 110363</strain>
    </source>
</reference>
<feature type="compositionally biased region" description="Basic and acidic residues" evidence="6">
    <location>
        <begin position="1156"/>
        <end position="1169"/>
    </location>
</feature>
<feature type="region of interest" description="Disordered" evidence="6">
    <location>
        <begin position="834"/>
        <end position="917"/>
    </location>
</feature>
<proteinExistence type="inferred from homology"/>
<dbReference type="Proteomes" id="UP000481858">
    <property type="component" value="Unassembled WGS sequence"/>
</dbReference>
<feature type="compositionally biased region" description="Polar residues" evidence="6">
    <location>
        <begin position="896"/>
        <end position="917"/>
    </location>
</feature>
<keyword evidence="9" id="KW-1185">Reference proteome</keyword>
<keyword evidence="3" id="KW-0832">Ubl conjugation</keyword>
<evidence type="ECO:0000256" key="5">
    <source>
        <dbReference type="RuleBase" id="RU003829"/>
    </source>
</evidence>
<comment type="similarity">
    <text evidence="1 4 5">Belongs to the cullin family.</text>
</comment>
<evidence type="ECO:0000256" key="4">
    <source>
        <dbReference type="PROSITE-ProRule" id="PRU00330"/>
    </source>
</evidence>